<accession>A0A0F9M9M7</accession>
<organism evidence="1">
    <name type="scientific">marine sediment metagenome</name>
    <dbReference type="NCBI Taxonomy" id="412755"/>
    <lineage>
        <taxon>unclassified sequences</taxon>
        <taxon>metagenomes</taxon>
        <taxon>ecological metagenomes</taxon>
    </lineage>
</organism>
<dbReference type="AlphaFoldDB" id="A0A0F9M9M7"/>
<sequence length="74" mass="8071">MTDERARKQNVLASLAAARERGDNIFVVCAFCGSDLRTCACADAKAHDEAAATKIRNPRVRACADRLTARRYAS</sequence>
<gene>
    <name evidence="1" type="ORF">LCGC14_1181780</name>
</gene>
<name>A0A0F9M9M7_9ZZZZ</name>
<dbReference type="EMBL" id="LAZR01005927">
    <property type="protein sequence ID" value="KKM96076.1"/>
    <property type="molecule type" value="Genomic_DNA"/>
</dbReference>
<protein>
    <submittedName>
        <fullName evidence="1">Uncharacterized protein</fullName>
    </submittedName>
</protein>
<proteinExistence type="predicted"/>
<reference evidence="1" key="1">
    <citation type="journal article" date="2015" name="Nature">
        <title>Complex archaea that bridge the gap between prokaryotes and eukaryotes.</title>
        <authorList>
            <person name="Spang A."/>
            <person name="Saw J.H."/>
            <person name="Jorgensen S.L."/>
            <person name="Zaremba-Niedzwiedzka K."/>
            <person name="Martijn J."/>
            <person name="Lind A.E."/>
            <person name="van Eijk R."/>
            <person name="Schleper C."/>
            <person name="Guy L."/>
            <person name="Ettema T.J."/>
        </authorList>
    </citation>
    <scope>NUCLEOTIDE SEQUENCE</scope>
</reference>
<evidence type="ECO:0000313" key="1">
    <source>
        <dbReference type="EMBL" id="KKM96076.1"/>
    </source>
</evidence>
<comment type="caution">
    <text evidence="1">The sequence shown here is derived from an EMBL/GenBank/DDBJ whole genome shotgun (WGS) entry which is preliminary data.</text>
</comment>